<dbReference type="GO" id="GO:0070042">
    <property type="term" value="F:rRNA (uridine-N3-)-methyltransferase activity"/>
    <property type="evidence" value="ECO:0007669"/>
    <property type="project" value="InterPro"/>
</dbReference>
<dbReference type="PANTHER" id="PTHR11538:SF26">
    <property type="entry name" value="FERREDOXIN-FOLD ANTICODON-BINDING DOMAIN-CONTAINING PROTEIN 1"/>
    <property type="match status" value="1"/>
</dbReference>
<name>G4TFP2_SERID</name>
<reference evidence="3 4" key="1">
    <citation type="journal article" date="2011" name="PLoS Pathog.">
        <title>Endophytic Life Strategies Decoded by Genome and Transcriptome Analyses of the Mutualistic Root Symbiont Piriformospora indica.</title>
        <authorList>
            <person name="Zuccaro A."/>
            <person name="Lahrmann U."/>
            <person name="Guldener U."/>
            <person name="Langen G."/>
            <person name="Pfiffi S."/>
            <person name="Biedenkopf D."/>
            <person name="Wong P."/>
            <person name="Samans B."/>
            <person name="Grimm C."/>
            <person name="Basiewicz M."/>
            <person name="Murat C."/>
            <person name="Martin F."/>
            <person name="Kogel K.H."/>
        </authorList>
    </citation>
    <scope>NUCLEOTIDE SEQUENCE [LARGE SCALE GENOMIC DNA]</scope>
    <source>
        <strain evidence="3 4">DSM 11827</strain>
    </source>
</reference>
<feature type="region of interest" description="Disordered" evidence="1">
    <location>
        <begin position="1"/>
        <end position="35"/>
    </location>
</feature>
<dbReference type="EMBL" id="CAFZ01000073">
    <property type="protein sequence ID" value="CCA70146.1"/>
    <property type="molecule type" value="Genomic_DNA"/>
</dbReference>
<evidence type="ECO:0000313" key="3">
    <source>
        <dbReference type="EMBL" id="CCA70146.1"/>
    </source>
</evidence>
<dbReference type="OMA" id="DSRHYCF"/>
<comment type="caution">
    <text evidence="3">The sequence shown here is derived from an EMBL/GenBank/DDBJ whole genome shotgun (WGS) entry which is preliminary data.</text>
</comment>
<evidence type="ECO:0000313" key="4">
    <source>
        <dbReference type="Proteomes" id="UP000007148"/>
    </source>
</evidence>
<dbReference type="Proteomes" id="UP000007148">
    <property type="component" value="Unassembled WGS sequence"/>
</dbReference>
<dbReference type="InParanoid" id="G4TFP2"/>
<dbReference type="InterPro" id="IPR019446">
    <property type="entry name" value="BMT5-like"/>
</dbReference>
<dbReference type="OrthoDB" id="273345at2759"/>
<dbReference type="AlphaFoldDB" id="G4TFP2"/>
<dbReference type="HOGENOM" id="CLU_035438_1_1_1"/>
<proteinExistence type="predicted"/>
<feature type="compositionally biased region" description="Acidic residues" evidence="1">
    <location>
        <begin position="181"/>
        <end position="192"/>
    </location>
</feature>
<dbReference type="FunCoup" id="G4TFP2">
    <property type="interactions" value="215"/>
</dbReference>
<dbReference type="PANTHER" id="PTHR11538">
    <property type="entry name" value="PHENYLALANYL-TRNA SYNTHETASE"/>
    <property type="match status" value="1"/>
</dbReference>
<gene>
    <name evidence="3" type="ORF">PIIN_04085</name>
</gene>
<dbReference type="GO" id="GO:0070475">
    <property type="term" value="P:rRNA base methylation"/>
    <property type="evidence" value="ECO:0007669"/>
    <property type="project" value="InterPro"/>
</dbReference>
<dbReference type="eggNOG" id="KOG4174">
    <property type="taxonomic scope" value="Eukaryota"/>
</dbReference>
<feature type="domain" description="25S rRNA (uridine-N(3))-methyltransferase BMT5-like" evidence="2">
    <location>
        <begin position="49"/>
        <end position="254"/>
    </location>
</feature>
<evidence type="ECO:0000259" key="2">
    <source>
        <dbReference type="Pfam" id="PF10354"/>
    </source>
</evidence>
<dbReference type="GO" id="GO:0005737">
    <property type="term" value="C:cytoplasm"/>
    <property type="evidence" value="ECO:0007669"/>
    <property type="project" value="TreeGrafter"/>
</dbReference>
<accession>G4TFP2</accession>
<evidence type="ECO:0000256" key="1">
    <source>
        <dbReference type="SAM" id="MobiDB-lite"/>
    </source>
</evidence>
<dbReference type="Pfam" id="PF10354">
    <property type="entry name" value="BMT5-like"/>
    <property type="match status" value="1"/>
</dbReference>
<keyword evidence="4" id="KW-1185">Reference proteome</keyword>
<protein>
    <recommendedName>
        <fullName evidence="2">25S rRNA (uridine-N(3))-methyltransferase BMT5-like domain-containing protein</fullName>
    </recommendedName>
</protein>
<feature type="region of interest" description="Disordered" evidence="1">
    <location>
        <begin position="173"/>
        <end position="196"/>
    </location>
</feature>
<organism evidence="3 4">
    <name type="scientific">Serendipita indica (strain DSM 11827)</name>
    <name type="common">Root endophyte fungus</name>
    <name type="synonym">Piriformospora indica</name>
    <dbReference type="NCBI Taxonomy" id="1109443"/>
    <lineage>
        <taxon>Eukaryota</taxon>
        <taxon>Fungi</taxon>
        <taxon>Dikarya</taxon>
        <taxon>Basidiomycota</taxon>
        <taxon>Agaricomycotina</taxon>
        <taxon>Agaricomycetes</taxon>
        <taxon>Sebacinales</taxon>
        <taxon>Serendipitaceae</taxon>
        <taxon>Serendipita</taxon>
    </lineage>
</organism>
<feature type="compositionally biased region" description="Basic and acidic residues" evidence="1">
    <location>
        <begin position="1"/>
        <end position="21"/>
    </location>
</feature>
<sequence length="282" mass="31925">MYKQHQVSDSKKLAETKDKAQTTRNRVKKADKSVKRRPTIPYSQLDTILLIGEGDFSFALSLVRAHGIPSSRITATAYDSEPMVYEKYPWATQTISELRQAGVRLLFKVDATKLKSCKELRGQTFTRVAFNFPHAGKGITDQDRNVRTNQELVSSFFASVAPLLALGATNEISRKKKGAPDSEDEEEIESEGELQNKAEAKKGTVLVTLRDSVPYTLWEMPKLAKRPIGDGPPYKQIRSFAFQPEDYPGYAHRRTMGHRGEREIPVLKEGMMDARTWEFELI</sequence>
<dbReference type="STRING" id="1109443.G4TFP2"/>